<reference evidence="2" key="1">
    <citation type="submission" date="2017-11" db="EMBL/GenBank/DDBJ databases">
        <title>Genome sequencing of Fusobacterium periodonticum KCOM 1282.</title>
        <authorList>
            <person name="Kook J.-K."/>
            <person name="Park S.-N."/>
            <person name="Lim Y.K."/>
        </authorList>
    </citation>
    <scope>NUCLEOTIDE SEQUENCE [LARGE SCALE GENOMIC DNA]</scope>
    <source>
        <strain evidence="2">KCOM 1282</strain>
    </source>
</reference>
<dbReference type="Proteomes" id="UP000231749">
    <property type="component" value="Chromosome"/>
</dbReference>
<protein>
    <submittedName>
        <fullName evidence="1">Uncharacterized protein</fullName>
    </submittedName>
</protein>
<dbReference type="AlphaFoldDB" id="A0AAD0ARU5"/>
<name>A0AAD0ARU5_9FUSO</name>
<dbReference type="EMBL" id="CP024702">
    <property type="protein sequence ID" value="ATV66454.1"/>
    <property type="molecule type" value="Genomic_DNA"/>
</dbReference>
<dbReference type="RefSeq" id="WP_099990867.1">
    <property type="nucleotide sequence ID" value="NZ_CP024702.1"/>
</dbReference>
<proteinExistence type="predicted"/>
<evidence type="ECO:0000313" key="1">
    <source>
        <dbReference type="EMBL" id="ATV66454.1"/>
    </source>
</evidence>
<sequence>MLKKKNKGKIVLILAMLVFFSWIFIAPTLLSEHFHELDEAYIEKTEKIDLDRDSSLTYSVERFEQRENSYREIVEISGFAFKDLKEEIKNREILIYLESENKKNNYIVKAELIQRPEILTEHLAGGDFSKYIDIGFYAKFSAIVMKNGIYKVNVVVKENDKMYFTDAKFIIKKDKGIVTILPIE</sequence>
<organism evidence="1 2">
    <name type="scientific">Fusobacterium pseudoperiodonticum</name>
    <dbReference type="NCBI Taxonomy" id="2663009"/>
    <lineage>
        <taxon>Bacteria</taxon>
        <taxon>Fusobacteriati</taxon>
        <taxon>Fusobacteriota</taxon>
        <taxon>Fusobacteriia</taxon>
        <taxon>Fusobacteriales</taxon>
        <taxon>Fusobacteriaceae</taxon>
        <taxon>Fusobacterium</taxon>
    </lineage>
</organism>
<accession>A0AAD0ARU5</accession>
<evidence type="ECO:0000313" key="2">
    <source>
        <dbReference type="Proteomes" id="UP000231749"/>
    </source>
</evidence>
<gene>
    <name evidence="1" type="ORF">CTM86_07550</name>
</gene>